<dbReference type="InterPro" id="IPR001279">
    <property type="entry name" value="Metallo-B-lactamas"/>
</dbReference>
<comment type="caution">
    <text evidence="2">The sequence shown here is derived from an EMBL/GenBank/DDBJ whole genome shotgun (WGS) entry which is preliminary data.</text>
</comment>
<dbReference type="Gene3D" id="3.60.15.10">
    <property type="entry name" value="Ribonuclease Z/Hydroxyacylglutathione hydrolase-like"/>
    <property type="match status" value="1"/>
</dbReference>
<evidence type="ECO:0000313" key="3">
    <source>
        <dbReference type="Proteomes" id="UP001299068"/>
    </source>
</evidence>
<dbReference type="PANTHER" id="PTHR42951:SF4">
    <property type="entry name" value="ACYL-COENZYME A THIOESTERASE MBLAC2"/>
    <property type="match status" value="1"/>
</dbReference>
<evidence type="ECO:0000313" key="2">
    <source>
        <dbReference type="EMBL" id="MBY0755384.1"/>
    </source>
</evidence>
<protein>
    <submittedName>
        <fullName evidence="2">MBL fold metallo-hydrolase</fullName>
    </submittedName>
</protein>
<dbReference type="Proteomes" id="UP001299068">
    <property type="component" value="Unassembled WGS sequence"/>
</dbReference>
<dbReference type="RefSeq" id="WP_221860622.1">
    <property type="nucleotide sequence ID" value="NZ_JAIKTU010000005.1"/>
</dbReference>
<organism evidence="2 3">
    <name type="scientific">Clostridium sardiniense</name>
    <name type="common">Clostridium absonum</name>
    <dbReference type="NCBI Taxonomy" id="29369"/>
    <lineage>
        <taxon>Bacteria</taxon>
        <taxon>Bacillati</taxon>
        <taxon>Bacillota</taxon>
        <taxon>Clostridia</taxon>
        <taxon>Eubacteriales</taxon>
        <taxon>Clostridiaceae</taxon>
        <taxon>Clostridium</taxon>
    </lineage>
</organism>
<dbReference type="SUPFAM" id="SSF56281">
    <property type="entry name" value="Metallo-hydrolase/oxidoreductase"/>
    <property type="match status" value="1"/>
</dbReference>
<name>A0ABS7KX38_CLOSR</name>
<accession>A0ABS7KX38</accession>
<proteinExistence type="predicted"/>
<dbReference type="InterPro" id="IPR036866">
    <property type="entry name" value="RibonucZ/Hydroxyglut_hydro"/>
</dbReference>
<gene>
    <name evidence="2" type="ORF">K5V21_07925</name>
</gene>
<dbReference type="EMBL" id="JAIKTU010000005">
    <property type="protein sequence ID" value="MBY0755384.1"/>
    <property type="molecule type" value="Genomic_DNA"/>
</dbReference>
<reference evidence="2 3" key="1">
    <citation type="journal article" date="2021" name="Cell Host Microbe">
        <title>in vivo commensal control of Clostridioides difficile virulence.</title>
        <authorList>
            <person name="Girinathan B.P."/>
            <person name="Dibenedetto N."/>
            <person name="Worley J.N."/>
            <person name="Peltier J."/>
            <person name="Arrieta-Ortiz M.L."/>
            <person name="Rupa Christinal Immanuel S."/>
            <person name="Lavin R."/>
            <person name="Delaney M.L."/>
            <person name="Cummins C."/>
            <person name="Hoffmann M."/>
            <person name="Luo Y."/>
            <person name="Gonzalez-Escalona N."/>
            <person name="Allard M."/>
            <person name="Onderdonk A.B."/>
            <person name="Gerber G.K."/>
            <person name="Sonenshein A.L."/>
            <person name="Baliga N."/>
            <person name="Dupuy B."/>
            <person name="Bry L."/>
        </authorList>
    </citation>
    <scope>NUCLEOTIDE SEQUENCE [LARGE SCALE GENOMIC DNA]</scope>
    <source>
        <strain evidence="2 3">DSM 599</strain>
    </source>
</reference>
<keyword evidence="3" id="KW-1185">Reference proteome</keyword>
<dbReference type="SMART" id="SM00849">
    <property type="entry name" value="Lactamase_B"/>
    <property type="match status" value="1"/>
</dbReference>
<feature type="domain" description="Metallo-beta-lactamase" evidence="1">
    <location>
        <begin position="20"/>
        <end position="219"/>
    </location>
</feature>
<evidence type="ECO:0000259" key="1">
    <source>
        <dbReference type="SMART" id="SM00849"/>
    </source>
</evidence>
<sequence length="242" mass="28455">MLVSLSNRIYYLPHNEEKDRPVLGYVRGDKYSLMIDAGNSDKHVRAFMEETQKNNLPYPNYVGITHWHWDHTFGLSSIKTTAIASRVTNNQLKRMTLWKWDDKSMEDRVRNGYEIEFCDNMIKKEYEDRGYIDVRTADIVFDDELTLDLGGVSCEIMRIGGSHSKDSTIYYIPEEKVLFLGDACCEDMYNGEPHFRMEKLYKLIKDLKNIDFKICIEGHSEYTTKEELIEYLESELKIENIN</sequence>
<dbReference type="Pfam" id="PF00753">
    <property type="entry name" value="Lactamase_B"/>
    <property type="match status" value="1"/>
</dbReference>
<dbReference type="PANTHER" id="PTHR42951">
    <property type="entry name" value="METALLO-BETA-LACTAMASE DOMAIN-CONTAINING"/>
    <property type="match status" value="1"/>
</dbReference>
<dbReference type="InterPro" id="IPR050855">
    <property type="entry name" value="NDM-1-like"/>
</dbReference>